<feature type="signal peptide" evidence="5">
    <location>
        <begin position="1"/>
        <end position="19"/>
    </location>
</feature>
<dbReference type="InterPro" id="IPR032675">
    <property type="entry name" value="LRR_dom_sf"/>
</dbReference>
<dbReference type="AlphaFoldDB" id="A0A9J6BJM8"/>
<dbReference type="Pfam" id="PF13855">
    <property type="entry name" value="LRR_8"/>
    <property type="match status" value="3"/>
</dbReference>
<evidence type="ECO:0000256" key="5">
    <source>
        <dbReference type="SAM" id="SignalP"/>
    </source>
</evidence>
<accession>A0A9J6BJM8</accession>
<dbReference type="SMART" id="SM00369">
    <property type="entry name" value="LRR_TYP"/>
    <property type="match status" value="7"/>
</dbReference>
<reference evidence="6" key="1">
    <citation type="submission" date="2021-03" db="EMBL/GenBank/DDBJ databases">
        <title>Chromosome level genome of the anhydrobiotic midge Polypedilum vanderplanki.</title>
        <authorList>
            <person name="Yoshida Y."/>
            <person name="Kikawada T."/>
            <person name="Gusev O."/>
        </authorList>
    </citation>
    <scope>NUCLEOTIDE SEQUENCE</scope>
    <source>
        <strain evidence="6">NIAS01</strain>
        <tissue evidence="6">Whole body or cell culture</tissue>
    </source>
</reference>
<sequence>MKILQTSLVLIFGVSLAISKSFINGTLENDDYCTRTFYERPTCENILIYLIDNDKTLIDSEDFEMTEIDRNDLVKGLYFTECSADTFYSCEFENNMKFLPIRISDKFPNLLTIHAQAKSISKIRKNNLEHLSKLGKLDLTYNIIEIIEVGSFDDLVELISLRLSNNKIKNLDENIFKNLVKLEELLLNQNEISVMKPKLFENLRTLKVLDISGNTLVTIHEDLFKNLVNLIRLAMTGCKLESLPEKIFENLQKLKYLHLSENYLTTLAENLFINNQNLVLIYLNYNKIQTLKYKTFENLPNVQVIELKGNECIHANFGEIFSNIPLDDHKKEQLKNELNQKCSNS</sequence>
<dbReference type="Gene3D" id="3.80.10.10">
    <property type="entry name" value="Ribonuclease Inhibitor"/>
    <property type="match status" value="2"/>
</dbReference>
<feature type="chain" id="PRO_5039936887" evidence="5">
    <location>
        <begin position="20"/>
        <end position="345"/>
    </location>
</feature>
<proteinExistence type="predicted"/>
<name>A0A9J6BJM8_POLVA</name>
<dbReference type="OrthoDB" id="7783855at2759"/>
<dbReference type="InterPro" id="IPR003591">
    <property type="entry name" value="Leu-rich_rpt_typical-subtyp"/>
</dbReference>
<dbReference type="PROSITE" id="PS51450">
    <property type="entry name" value="LRR"/>
    <property type="match status" value="1"/>
</dbReference>
<evidence type="ECO:0000313" key="7">
    <source>
        <dbReference type="Proteomes" id="UP001107558"/>
    </source>
</evidence>
<dbReference type="SUPFAM" id="SSF52058">
    <property type="entry name" value="L domain-like"/>
    <property type="match status" value="1"/>
</dbReference>
<dbReference type="EMBL" id="JADBJN010000003">
    <property type="protein sequence ID" value="KAG5669783.1"/>
    <property type="molecule type" value="Genomic_DNA"/>
</dbReference>
<keyword evidence="3" id="KW-0677">Repeat</keyword>
<evidence type="ECO:0000313" key="6">
    <source>
        <dbReference type="EMBL" id="KAG5669783.1"/>
    </source>
</evidence>
<dbReference type="InterPro" id="IPR050467">
    <property type="entry name" value="LRFN"/>
</dbReference>
<keyword evidence="7" id="KW-1185">Reference proteome</keyword>
<evidence type="ECO:0000256" key="2">
    <source>
        <dbReference type="ARBA" id="ARBA00022729"/>
    </source>
</evidence>
<keyword evidence="1" id="KW-0433">Leucine-rich repeat</keyword>
<organism evidence="6 7">
    <name type="scientific">Polypedilum vanderplanki</name>
    <name type="common">Sleeping chironomid midge</name>
    <dbReference type="NCBI Taxonomy" id="319348"/>
    <lineage>
        <taxon>Eukaryota</taxon>
        <taxon>Metazoa</taxon>
        <taxon>Ecdysozoa</taxon>
        <taxon>Arthropoda</taxon>
        <taxon>Hexapoda</taxon>
        <taxon>Insecta</taxon>
        <taxon>Pterygota</taxon>
        <taxon>Neoptera</taxon>
        <taxon>Endopterygota</taxon>
        <taxon>Diptera</taxon>
        <taxon>Nematocera</taxon>
        <taxon>Chironomoidea</taxon>
        <taxon>Chironomidae</taxon>
        <taxon>Chironominae</taxon>
        <taxon>Polypedilum</taxon>
        <taxon>Polypedilum</taxon>
    </lineage>
</organism>
<comment type="caution">
    <text evidence="6">The sequence shown here is derived from an EMBL/GenBank/DDBJ whole genome shotgun (WGS) entry which is preliminary data.</text>
</comment>
<evidence type="ECO:0000256" key="4">
    <source>
        <dbReference type="ARBA" id="ARBA00023180"/>
    </source>
</evidence>
<gene>
    <name evidence="6" type="ORF">PVAND_000076</name>
</gene>
<keyword evidence="4" id="KW-0325">Glycoprotein</keyword>
<evidence type="ECO:0000256" key="1">
    <source>
        <dbReference type="ARBA" id="ARBA00022614"/>
    </source>
</evidence>
<dbReference type="PANTHER" id="PTHR45842:SF12">
    <property type="entry name" value="KEKKON 5, ISOFORM A"/>
    <property type="match status" value="1"/>
</dbReference>
<dbReference type="Proteomes" id="UP001107558">
    <property type="component" value="Chromosome 3"/>
</dbReference>
<evidence type="ECO:0000256" key="3">
    <source>
        <dbReference type="ARBA" id="ARBA00022737"/>
    </source>
</evidence>
<protein>
    <submittedName>
        <fullName evidence="6">Uncharacterized protein</fullName>
    </submittedName>
</protein>
<dbReference type="PANTHER" id="PTHR45842">
    <property type="entry name" value="SYNAPTIC ADHESION-LIKE MOLECULE SALM"/>
    <property type="match status" value="1"/>
</dbReference>
<keyword evidence="2 5" id="KW-0732">Signal</keyword>
<dbReference type="InterPro" id="IPR001611">
    <property type="entry name" value="Leu-rich_rpt"/>
</dbReference>
<dbReference type="SMART" id="SM00365">
    <property type="entry name" value="LRR_SD22"/>
    <property type="match status" value="4"/>
</dbReference>